<dbReference type="AlphaFoldDB" id="A0A448WSP1"/>
<feature type="domain" description="Kinesin-like KIF1-type" evidence="1">
    <location>
        <begin position="20"/>
        <end position="60"/>
    </location>
</feature>
<evidence type="ECO:0000259" key="1">
    <source>
        <dbReference type="Pfam" id="PF12423"/>
    </source>
</evidence>
<organism evidence="2 3">
    <name type="scientific">Protopolystoma xenopodis</name>
    <dbReference type="NCBI Taxonomy" id="117903"/>
    <lineage>
        <taxon>Eukaryota</taxon>
        <taxon>Metazoa</taxon>
        <taxon>Spiralia</taxon>
        <taxon>Lophotrochozoa</taxon>
        <taxon>Platyhelminthes</taxon>
        <taxon>Monogenea</taxon>
        <taxon>Polyopisthocotylea</taxon>
        <taxon>Polystomatidea</taxon>
        <taxon>Polystomatidae</taxon>
        <taxon>Protopolystoma</taxon>
    </lineage>
</organism>
<comment type="caution">
    <text evidence="2">The sequence shown here is derived from an EMBL/GenBank/DDBJ whole genome shotgun (WGS) entry which is preliminary data.</text>
</comment>
<evidence type="ECO:0000313" key="2">
    <source>
        <dbReference type="EMBL" id="VEL19281.1"/>
    </source>
</evidence>
<accession>A0A448WSP1</accession>
<keyword evidence="3" id="KW-1185">Reference proteome</keyword>
<dbReference type="Proteomes" id="UP000784294">
    <property type="component" value="Unassembled WGS sequence"/>
</dbReference>
<protein>
    <recommendedName>
        <fullName evidence="1">Kinesin-like KIF1-type domain-containing protein</fullName>
    </recommendedName>
</protein>
<evidence type="ECO:0000313" key="3">
    <source>
        <dbReference type="Proteomes" id="UP000784294"/>
    </source>
</evidence>
<name>A0A448WSP1_9PLAT</name>
<dbReference type="Pfam" id="PF12423">
    <property type="entry name" value="KIF1B"/>
    <property type="match status" value="1"/>
</dbReference>
<gene>
    <name evidence="2" type="ORF">PXEA_LOCUS12721</name>
</gene>
<dbReference type="OrthoDB" id="3176171at2759"/>
<sequence length="195" mass="22501">MIEMKDLVTGDTWLWERGIFMDRRYLMQEMYQSYVQAGGIIRPSKSDPFFETDETLLVGTAPAFLQALAYRMDIETSLQVTSISGDVVGILNLRLQPCNRSGRLLCDKFGEDIFVEQPMDLLNKPYHFKMELKTLTLFNPAHQRGVKVNYRVFKDVKETCLCLDDLTPPANEASCDTFMLLHTRIVSFPRTQQMQ</sequence>
<proteinExistence type="predicted"/>
<dbReference type="EMBL" id="CAAALY010040884">
    <property type="protein sequence ID" value="VEL19281.1"/>
    <property type="molecule type" value="Genomic_DNA"/>
</dbReference>
<dbReference type="InterPro" id="IPR022140">
    <property type="entry name" value="Kinesin-like_KIF1-typ"/>
</dbReference>
<reference evidence="2" key="1">
    <citation type="submission" date="2018-11" db="EMBL/GenBank/DDBJ databases">
        <authorList>
            <consortium name="Pathogen Informatics"/>
        </authorList>
    </citation>
    <scope>NUCLEOTIDE SEQUENCE</scope>
</reference>